<evidence type="ECO:0000313" key="1">
    <source>
        <dbReference type="EMBL" id="MBB5842850.1"/>
    </source>
</evidence>
<organism evidence="1 2">
    <name type="scientific">Conyzicola lurida</name>
    <dbReference type="NCBI Taxonomy" id="1172621"/>
    <lineage>
        <taxon>Bacteria</taxon>
        <taxon>Bacillati</taxon>
        <taxon>Actinomycetota</taxon>
        <taxon>Actinomycetes</taxon>
        <taxon>Micrococcales</taxon>
        <taxon>Microbacteriaceae</taxon>
        <taxon>Conyzicola</taxon>
    </lineage>
</organism>
<keyword evidence="2" id="KW-1185">Reference proteome</keyword>
<proteinExistence type="predicted"/>
<protein>
    <submittedName>
        <fullName evidence="1">Uncharacterized protein</fullName>
    </submittedName>
</protein>
<comment type="caution">
    <text evidence="1">The sequence shown here is derived from an EMBL/GenBank/DDBJ whole genome shotgun (WGS) entry which is preliminary data.</text>
</comment>
<sequence>MTSPTELERSIRFGLGTLTETNSHHDFETISLGLARKRIATNLMPATGPVAAGGDQGRDAESYWTNLTNEGAPSSLFVVGATDENVVLACTTQQADIPSKIRADLQSICSRGEPVDRVVYFTLTPVPVGKRHELQEHARANHSVALDIWDALAISRELAEHDLYYLAVDYLHLPAELAPERPVSLTSRPEWYENDLARWRAKALPASTLGELVDLRDGLRLASNDASLARDLPEWLRMAEALRENAATDEIAVRVQFEIAWATMRGTETLRPADEHVRAFFSLVPESLDDPGILRDATMLLDLGYAAMLRQVTGIPRAELETWHETLVDKIDSQLAEDPYPNTRALLLSLEAYLALHQKYPSDLLPQKGEVLSLPETAAAVRNRVRTGGLPSIAGIELVDVDKGMNALRTLVDALEDTPLFPVGDTADIFGLYTTKLADHPSYEHVRDGLDAAVERIEGEAARGNRALDRAFQFNSEGRLLDALHEIHTAKINWWHGDTLDGAINMLLLVAKIYYQLNLPLAAKQYALAASVVARGASDPALKHYVAEGFLIAATCDHHAGQSVTATHTFCLGVLAQRAYVENPMDSDSDSTLLNMLQDQCHILRAAHTVRPTLVPLLESILEPAGVMPSITAMLEAVSELPTSTENEIAEITDKSGMGRLFSDVGAHRNYSWSALGLTWSVRCANERVAVLTTERFIAAAQVVLADFARHDAHFIRGTLEIEIRADATNGQGGVNSVERSSGGVWRLHLTPAAGCDLDALHLETIGAVMHFLVTQSLLSQQDFSDLMETTFAGGLMHKSTIVRPYDELADFITTEQLQVMSARPELCIGWSSTPSLINPSPDLQPRKSLASTYKKNRAQILENIAYRYETIPSVIGPTLASLLQNAQFTSTARVLKSEGWLDWHLLIAIVNIVINRRAVSRGMALTRQMTDTQRQAFIDLAHTPALATDPVLPPEIFDEDELRFHLASAAASGVASIGLTIHAGSVPTDAILEFLGERYRYWNDDTPHDPLLDEPA</sequence>
<dbReference type="RefSeq" id="WP_184234614.1">
    <property type="nucleotide sequence ID" value="NZ_JACHMJ010000001.1"/>
</dbReference>
<dbReference type="Proteomes" id="UP000536685">
    <property type="component" value="Unassembled WGS sequence"/>
</dbReference>
<dbReference type="EMBL" id="JACHMJ010000001">
    <property type="protein sequence ID" value="MBB5842850.1"/>
    <property type="molecule type" value="Genomic_DNA"/>
</dbReference>
<name>A0A841AGB0_9MICO</name>
<reference evidence="1 2" key="1">
    <citation type="submission" date="2020-08" db="EMBL/GenBank/DDBJ databases">
        <title>Sequencing the genomes of 1000 actinobacteria strains.</title>
        <authorList>
            <person name="Klenk H.-P."/>
        </authorList>
    </citation>
    <scope>NUCLEOTIDE SEQUENCE [LARGE SCALE GENOMIC DNA]</scope>
    <source>
        <strain evidence="1 2">DSM 105784</strain>
    </source>
</reference>
<accession>A0A841AGB0</accession>
<dbReference type="AlphaFoldDB" id="A0A841AGB0"/>
<evidence type="ECO:0000313" key="2">
    <source>
        <dbReference type="Proteomes" id="UP000536685"/>
    </source>
</evidence>
<gene>
    <name evidence="1" type="ORF">HD599_001173</name>
</gene>